<accession>A0A9E7HBA6</accession>
<feature type="compositionally biased region" description="Pro residues" evidence="1">
    <location>
        <begin position="30"/>
        <end position="40"/>
    </location>
</feature>
<evidence type="ECO:0000256" key="1">
    <source>
        <dbReference type="SAM" id="MobiDB-lite"/>
    </source>
</evidence>
<organism evidence="2 3">
    <name type="scientific">Musa troglodytarum</name>
    <name type="common">fe'i banana</name>
    <dbReference type="NCBI Taxonomy" id="320322"/>
    <lineage>
        <taxon>Eukaryota</taxon>
        <taxon>Viridiplantae</taxon>
        <taxon>Streptophyta</taxon>
        <taxon>Embryophyta</taxon>
        <taxon>Tracheophyta</taxon>
        <taxon>Spermatophyta</taxon>
        <taxon>Magnoliopsida</taxon>
        <taxon>Liliopsida</taxon>
        <taxon>Zingiberales</taxon>
        <taxon>Musaceae</taxon>
        <taxon>Musa</taxon>
    </lineage>
</organism>
<proteinExistence type="predicted"/>
<evidence type="ECO:0000313" key="2">
    <source>
        <dbReference type="EMBL" id="URE31211.1"/>
    </source>
</evidence>
<dbReference type="AlphaFoldDB" id="A0A9E7HBA6"/>
<keyword evidence="3" id="KW-1185">Reference proteome</keyword>
<evidence type="ECO:0000313" key="3">
    <source>
        <dbReference type="Proteomes" id="UP001055439"/>
    </source>
</evidence>
<protein>
    <submittedName>
        <fullName evidence="2">RWP-RK domain-containing protein</fullName>
    </submittedName>
</protein>
<feature type="region of interest" description="Disordered" evidence="1">
    <location>
        <begin position="22"/>
        <end position="44"/>
    </location>
</feature>
<dbReference type="OrthoDB" id="6270329at2759"/>
<reference evidence="2" key="1">
    <citation type="submission" date="2022-05" db="EMBL/GenBank/DDBJ databases">
        <title>The Musa troglodytarum L. genome provides insights into the mechanism of non-climacteric behaviour and enrichment of carotenoids.</title>
        <authorList>
            <person name="Wang J."/>
        </authorList>
    </citation>
    <scope>NUCLEOTIDE SEQUENCE</scope>
    <source>
        <tissue evidence="2">Leaf</tissue>
    </source>
</reference>
<dbReference type="EMBL" id="CP097510">
    <property type="protein sequence ID" value="URE31211.1"/>
    <property type="molecule type" value="Genomic_DNA"/>
</dbReference>
<dbReference type="Proteomes" id="UP001055439">
    <property type="component" value="Chromosome 8"/>
</dbReference>
<sequence>MGRFSPRHDDDVDVLEYLEFSEPDYGGPTALPPPSSPPSPNDEFDMALLDSVDSTLLWEINNDDATTRVEPLVADNDYGGGSGPPAGVAGELMAVSPAWAPATGLDCSCCHVLRELALHGGLGVFYHAILDVYYNVDGFVPAMEQSYIE</sequence>
<gene>
    <name evidence="2" type="ORF">MUK42_15814</name>
</gene>
<name>A0A9E7HBA6_9LILI</name>